<reference evidence="2" key="1">
    <citation type="submission" date="2021-03" db="EMBL/GenBank/DDBJ databases">
        <title>Sagittula salina sp. nov. strain M10.9X isolated from the marine waste.</title>
        <authorList>
            <person name="Satari L."/>
            <person name="Molina-Menor E."/>
            <person name="Vidal-Verdu A."/>
            <person name="Pascual J."/>
            <person name="Pereto J."/>
            <person name="Porcar M."/>
        </authorList>
    </citation>
    <scope>NUCLEOTIDE SEQUENCE</scope>
    <source>
        <strain evidence="2">M10.9X</strain>
    </source>
</reference>
<evidence type="ECO:0000313" key="3">
    <source>
        <dbReference type="Proteomes" id="UP000675940"/>
    </source>
</evidence>
<evidence type="ECO:0000313" key="2">
    <source>
        <dbReference type="EMBL" id="MBP0481731.1"/>
    </source>
</evidence>
<name>A0A940S028_9RHOB</name>
<dbReference type="Pfam" id="PF09994">
    <property type="entry name" value="T6SS_Tle1-like_cat"/>
    <property type="match status" value="1"/>
</dbReference>
<evidence type="ECO:0000259" key="1">
    <source>
        <dbReference type="Pfam" id="PF09994"/>
    </source>
</evidence>
<dbReference type="InterPro" id="IPR018712">
    <property type="entry name" value="Tle1-like_cat"/>
</dbReference>
<keyword evidence="3" id="KW-1185">Reference proteome</keyword>
<dbReference type="EMBL" id="JAGISH010000002">
    <property type="protein sequence ID" value="MBP0481731.1"/>
    <property type="molecule type" value="Genomic_DNA"/>
</dbReference>
<dbReference type="PANTHER" id="PTHR33840">
    <property type="match status" value="1"/>
</dbReference>
<gene>
    <name evidence="2" type="ORF">J5474_04400</name>
</gene>
<accession>A0A940S028</accession>
<protein>
    <submittedName>
        <fullName evidence="2">DUF2235 domain-containing protein</fullName>
    </submittedName>
</protein>
<feature type="domain" description="T6SS Phospholipase effector Tle1-like catalytic" evidence="1">
    <location>
        <begin position="31"/>
        <end position="279"/>
    </location>
</feature>
<dbReference type="PANTHER" id="PTHR33840:SF1">
    <property type="entry name" value="TLE1 PHOSPHOLIPASE DOMAIN-CONTAINING PROTEIN"/>
    <property type="match status" value="1"/>
</dbReference>
<dbReference type="AlphaFoldDB" id="A0A940S028"/>
<comment type="caution">
    <text evidence="2">The sequence shown here is derived from an EMBL/GenBank/DDBJ whole genome shotgun (WGS) entry which is preliminary data.</text>
</comment>
<organism evidence="2 3">
    <name type="scientific">Sagittula salina</name>
    <dbReference type="NCBI Taxonomy" id="2820268"/>
    <lineage>
        <taxon>Bacteria</taxon>
        <taxon>Pseudomonadati</taxon>
        <taxon>Pseudomonadota</taxon>
        <taxon>Alphaproteobacteria</taxon>
        <taxon>Rhodobacterales</taxon>
        <taxon>Roseobacteraceae</taxon>
        <taxon>Sagittula</taxon>
    </lineage>
</organism>
<dbReference type="Proteomes" id="UP000675940">
    <property type="component" value="Unassembled WGS sequence"/>
</dbReference>
<sequence>MSHLGDRLAEWLLPDGPSRHSDYAPKRGPRDHVIILDGTASSLQPGFESNAGLTWKLLREQGELSLYYEAGIQWRDWRQTGDVILGHGIDGQIRRAYGYLASRYRVGDRIFLLGFSRGAFAVRSLAGIIDRVGLLRARHATERAIRQVYRLYEYDPDGATAEVFARKYCHDVTLIEMLGVWDTVKALGLRLPGLWRLAEPRHAFHNHALGRSVRHGFHALALDETRHAFAPVLWERPAQWDGILEQVWFRGTHGDVGGMLGAGQQARPLANIPLVWMLERLEACAVPLPPGWRRRFPCDVEAPSVGTWQGFGKLFVLRSPRVVGGDPSERLHESVEAPWLVRESGGDATEGRRQG</sequence>
<dbReference type="RefSeq" id="WP_209359598.1">
    <property type="nucleotide sequence ID" value="NZ_JAGISH010000002.1"/>
</dbReference>
<proteinExistence type="predicted"/>